<dbReference type="Gene3D" id="1.10.101.10">
    <property type="entry name" value="PGBD-like superfamily/PGBD"/>
    <property type="match status" value="2"/>
</dbReference>
<protein>
    <submittedName>
        <fullName evidence="3">Peptidoglycan-binding (PGRP) domain of peptidoglycan hydrolases-containing protein</fullName>
    </submittedName>
</protein>
<dbReference type="InterPro" id="IPR002477">
    <property type="entry name" value="Peptidoglycan-bd-like"/>
</dbReference>
<dbReference type="GO" id="GO:0016787">
    <property type="term" value="F:hydrolase activity"/>
    <property type="evidence" value="ECO:0007669"/>
    <property type="project" value="UniProtKB-KW"/>
</dbReference>
<dbReference type="STRING" id="686624.SAMN04488242_1480"/>
<accession>A0A1G9JVF3</accession>
<organism evidence="3 4">
    <name type="scientific">Tessaracoccus oleiagri</name>
    <dbReference type="NCBI Taxonomy" id="686624"/>
    <lineage>
        <taxon>Bacteria</taxon>
        <taxon>Bacillati</taxon>
        <taxon>Actinomycetota</taxon>
        <taxon>Actinomycetes</taxon>
        <taxon>Propionibacteriales</taxon>
        <taxon>Propionibacteriaceae</taxon>
        <taxon>Tessaracoccus</taxon>
    </lineage>
</organism>
<dbReference type="InterPro" id="IPR036366">
    <property type="entry name" value="PGBDSf"/>
</dbReference>
<evidence type="ECO:0000313" key="3">
    <source>
        <dbReference type="EMBL" id="SDL41195.1"/>
    </source>
</evidence>
<reference evidence="3 4" key="1">
    <citation type="submission" date="2016-10" db="EMBL/GenBank/DDBJ databases">
        <authorList>
            <person name="de Groot N.N."/>
        </authorList>
    </citation>
    <scope>NUCLEOTIDE SEQUENCE [LARGE SCALE GENOMIC DNA]</scope>
    <source>
        <strain evidence="3 4">CGMCC 1.9159</strain>
    </source>
</reference>
<sequence>MKRSRVIVALLSVLLAFTTLGVNHAEAVTFNSWPVVKEGQTGSQVTTVQHLLTSKGYSTTADGSFGSATKSQVIAFQRSRGLTADGIVGAGTWPKLTDATLREGSTGSAVKALQVQLRRYGYGLTVDGSFGPATTSAVRSFQSSKGLTVDGVVGPNTWRGLIAGVASSGTTTRAQYAQQILNDGGITLLHFCGPSYASPRQNMLDTAAGGPAYTGGGDVGKTAVYLNTTMLKWMRDFGYNNSYRVTSILGCDHSSTSRHYKGTAVDIDYANGVKISTTTTGRNMAARVKDSCRAAGATQILGPGDAGHDGHVHCAW</sequence>
<dbReference type="Pfam" id="PF01471">
    <property type="entry name" value="PG_binding_1"/>
    <property type="match status" value="2"/>
</dbReference>
<evidence type="ECO:0000259" key="2">
    <source>
        <dbReference type="Pfam" id="PF01471"/>
    </source>
</evidence>
<keyword evidence="4" id="KW-1185">Reference proteome</keyword>
<dbReference type="OrthoDB" id="3730981at2"/>
<name>A0A1G9JVF3_9ACTN</name>
<feature type="domain" description="Peptidoglycan binding-like" evidence="2">
    <location>
        <begin position="106"/>
        <end position="159"/>
    </location>
</feature>
<gene>
    <name evidence="3" type="ORF">SAMN04488242_1480</name>
</gene>
<feature type="domain" description="Peptidoglycan binding-like" evidence="2">
    <location>
        <begin position="41"/>
        <end position="95"/>
    </location>
</feature>
<keyword evidence="3" id="KW-0378">Hydrolase</keyword>
<proteinExistence type="predicted"/>
<dbReference type="Proteomes" id="UP000199475">
    <property type="component" value="Unassembled WGS sequence"/>
</dbReference>
<evidence type="ECO:0000256" key="1">
    <source>
        <dbReference type="SAM" id="SignalP"/>
    </source>
</evidence>
<dbReference type="EMBL" id="FNGP01000002">
    <property type="protein sequence ID" value="SDL41195.1"/>
    <property type="molecule type" value="Genomic_DNA"/>
</dbReference>
<dbReference type="AlphaFoldDB" id="A0A1G9JVF3"/>
<feature type="chain" id="PRO_5039235358" evidence="1">
    <location>
        <begin position="25"/>
        <end position="316"/>
    </location>
</feature>
<feature type="signal peptide" evidence="1">
    <location>
        <begin position="1"/>
        <end position="24"/>
    </location>
</feature>
<keyword evidence="1" id="KW-0732">Signal</keyword>
<dbReference type="RefSeq" id="WP_093250487.1">
    <property type="nucleotide sequence ID" value="NZ_FNGP01000002.1"/>
</dbReference>
<dbReference type="InterPro" id="IPR036365">
    <property type="entry name" value="PGBD-like_sf"/>
</dbReference>
<evidence type="ECO:0000313" key="4">
    <source>
        <dbReference type="Proteomes" id="UP000199475"/>
    </source>
</evidence>
<dbReference type="SUPFAM" id="SSF47090">
    <property type="entry name" value="PGBD-like"/>
    <property type="match status" value="2"/>
</dbReference>